<dbReference type="Proteomes" id="UP000015105">
    <property type="component" value="Chromosome 1D"/>
</dbReference>
<dbReference type="GO" id="GO:0006405">
    <property type="term" value="P:RNA export from nucleus"/>
    <property type="evidence" value="ECO:0007669"/>
    <property type="project" value="TreeGrafter"/>
</dbReference>
<dbReference type="GO" id="GO:0017056">
    <property type="term" value="F:structural constituent of nuclear pore"/>
    <property type="evidence" value="ECO:0007669"/>
    <property type="project" value="TreeGrafter"/>
</dbReference>
<evidence type="ECO:0000313" key="2">
    <source>
        <dbReference type="Proteomes" id="UP000015105"/>
    </source>
</evidence>
<dbReference type="GO" id="GO:0034398">
    <property type="term" value="P:telomere tethering at nuclear periphery"/>
    <property type="evidence" value="ECO:0007669"/>
    <property type="project" value="TreeGrafter"/>
</dbReference>
<dbReference type="EnsemblPlants" id="AET1Gv20163000.4">
    <property type="protein sequence ID" value="AET1Gv20163000.4"/>
    <property type="gene ID" value="AET1Gv20163000"/>
</dbReference>
<protein>
    <submittedName>
        <fullName evidence="1">Uncharacterized protein</fullName>
    </submittedName>
</protein>
<reference evidence="1" key="3">
    <citation type="journal article" date="2017" name="Nature">
        <title>Genome sequence of the progenitor of the wheat D genome Aegilops tauschii.</title>
        <authorList>
            <person name="Luo M.C."/>
            <person name="Gu Y.Q."/>
            <person name="Puiu D."/>
            <person name="Wang H."/>
            <person name="Twardziok S.O."/>
            <person name="Deal K.R."/>
            <person name="Huo N."/>
            <person name="Zhu T."/>
            <person name="Wang L."/>
            <person name="Wang Y."/>
            <person name="McGuire P.E."/>
            <person name="Liu S."/>
            <person name="Long H."/>
            <person name="Ramasamy R.K."/>
            <person name="Rodriguez J.C."/>
            <person name="Van S.L."/>
            <person name="Yuan L."/>
            <person name="Wang Z."/>
            <person name="Xia Z."/>
            <person name="Xiao L."/>
            <person name="Anderson O.D."/>
            <person name="Ouyang S."/>
            <person name="Liang Y."/>
            <person name="Zimin A.V."/>
            <person name="Pertea G."/>
            <person name="Qi P."/>
            <person name="Bennetzen J.L."/>
            <person name="Dai X."/>
            <person name="Dawson M.W."/>
            <person name="Muller H.G."/>
            <person name="Kugler K."/>
            <person name="Rivarola-Duarte L."/>
            <person name="Spannagl M."/>
            <person name="Mayer K.F.X."/>
            <person name="Lu F.H."/>
            <person name="Bevan M.W."/>
            <person name="Leroy P."/>
            <person name="Li P."/>
            <person name="You F.M."/>
            <person name="Sun Q."/>
            <person name="Liu Z."/>
            <person name="Lyons E."/>
            <person name="Wicker T."/>
            <person name="Salzberg S.L."/>
            <person name="Devos K.M."/>
            <person name="Dvorak J."/>
        </authorList>
    </citation>
    <scope>NUCLEOTIDE SEQUENCE [LARGE SCALE GENOMIC DNA]</scope>
    <source>
        <strain evidence="1">cv. AL8/78</strain>
    </source>
</reference>
<dbReference type="GO" id="GO:0006606">
    <property type="term" value="P:protein import into nucleus"/>
    <property type="evidence" value="ECO:0007669"/>
    <property type="project" value="TreeGrafter"/>
</dbReference>
<dbReference type="Gene3D" id="1.10.10.2360">
    <property type="match status" value="1"/>
</dbReference>
<dbReference type="InterPro" id="IPR037665">
    <property type="entry name" value="Nucleoporin_S59-like"/>
</dbReference>
<organism evidence="1 2">
    <name type="scientific">Aegilops tauschii subsp. strangulata</name>
    <name type="common">Goatgrass</name>
    <dbReference type="NCBI Taxonomy" id="200361"/>
    <lineage>
        <taxon>Eukaryota</taxon>
        <taxon>Viridiplantae</taxon>
        <taxon>Streptophyta</taxon>
        <taxon>Embryophyta</taxon>
        <taxon>Tracheophyta</taxon>
        <taxon>Spermatophyta</taxon>
        <taxon>Magnoliopsida</taxon>
        <taxon>Liliopsida</taxon>
        <taxon>Poales</taxon>
        <taxon>Poaceae</taxon>
        <taxon>BOP clade</taxon>
        <taxon>Pooideae</taxon>
        <taxon>Triticodae</taxon>
        <taxon>Triticeae</taxon>
        <taxon>Triticinae</taxon>
        <taxon>Aegilops</taxon>
    </lineage>
</organism>
<proteinExistence type="predicted"/>
<dbReference type="AlphaFoldDB" id="A0A452XU11"/>
<keyword evidence="2" id="KW-1185">Reference proteome</keyword>
<reference evidence="1" key="4">
    <citation type="submission" date="2019-03" db="UniProtKB">
        <authorList>
            <consortium name="EnsemblPlants"/>
        </authorList>
    </citation>
    <scope>IDENTIFICATION</scope>
</reference>
<accession>A0A452XU11</accession>
<reference evidence="1" key="5">
    <citation type="journal article" date="2021" name="G3 (Bethesda)">
        <title>Aegilops tauschii genome assembly Aet v5.0 features greater sequence contiguity and improved annotation.</title>
        <authorList>
            <person name="Wang L."/>
            <person name="Zhu T."/>
            <person name="Rodriguez J.C."/>
            <person name="Deal K.R."/>
            <person name="Dubcovsky J."/>
            <person name="McGuire P.E."/>
            <person name="Lux T."/>
            <person name="Spannagl M."/>
            <person name="Mayer K.F.X."/>
            <person name="Baldrich P."/>
            <person name="Meyers B.C."/>
            <person name="Huo N."/>
            <person name="Gu Y.Q."/>
            <person name="Zhou H."/>
            <person name="Devos K.M."/>
            <person name="Bennetzen J.L."/>
            <person name="Unver T."/>
            <person name="Budak H."/>
            <person name="Gulick P.J."/>
            <person name="Galiba G."/>
            <person name="Kalapos B."/>
            <person name="Nelson D.R."/>
            <person name="Li P."/>
            <person name="You F.M."/>
            <person name="Luo M.C."/>
            <person name="Dvorak J."/>
        </authorList>
    </citation>
    <scope>NUCLEOTIDE SEQUENCE [LARGE SCALE GENOMIC DNA]</scope>
    <source>
        <strain evidence="1">cv. AL8/78</strain>
    </source>
</reference>
<dbReference type="GO" id="GO:0003723">
    <property type="term" value="F:RNA binding"/>
    <property type="evidence" value="ECO:0007669"/>
    <property type="project" value="TreeGrafter"/>
</dbReference>
<dbReference type="GO" id="GO:0008139">
    <property type="term" value="F:nuclear localization sequence binding"/>
    <property type="evidence" value="ECO:0007669"/>
    <property type="project" value="TreeGrafter"/>
</dbReference>
<sequence length="427" mass="45149">MMGSSSWSTPPPAFGSVMGSSSSLFSTPTSGAAMGSSPSLFCFTPASGAATGSSPYSFGVMPASGAAMGPSSSPFGSMPVATGFSPSSGFTPYAGPAMRSSFGSMPVATGFIPSSFGFTPSSGAAMDSSSSWCGPAFGRSPNAFGHPMPHQAPFSSNTPFSSTTGQHYSHVPTFGVQSEPSFGPFGRVSKKGSRVSAYTRTPGDDPERNYYVSISAMPVFKSKSHEELRCEDYKKGDKGGLNLQEGRVPWAYHSSQPQPQAPVNAFANPVKPSLFSYSPEPSSAPVGLQSSAHGTTNPFWLRAPAPQSPLFSYPPEPIHKPSWFSSSFAPSTTCWENVSNNTAAYTAPADTSSAVSIPIEDYSFMMHFIHRSWYVFSLINCSDGSSKAICLAKICSLQNLLNLEEVYSALRSPIQHQLHRQTVTPLL</sequence>
<evidence type="ECO:0000313" key="1">
    <source>
        <dbReference type="EnsemblPlants" id="AET1Gv20163000.4"/>
    </source>
</evidence>
<dbReference type="PANTHER" id="PTHR23198:SF15">
    <property type="entry name" value="OS01G0383900 PROTEIN"/>
    <property type="match status" value="1"/>
</dbReference>
<dbReference type="PANTHER" id="PTHR23198">
    <property type="entry name" value="NUCLEOPORIN"/>
    <property type="match status" value="1"/>
</dbReference>
<reference evidence="2" key="2">
    <citation type="journal article" date="2017" name="Nat. Plants">
        <title>The Aegilops tauschii genome reveals multiple impacts of transposons.</title>
        <authorList>
            <person name="Zhao G."/>
            <person name="Zou C."/>
            <person name="Li K."/>
            <person name="Wang K."/>
            <person name="Li T."/>
            <person name="Gao L."/>
            <person name="Zhang X."/>
            <person name="Wang H."/>
            <person name="Yang Z."/>
            <person name="Liu X."/>
            <person name="Jiang W."/>
            <person name="Mao L."/>
            <person name="Kong X."/>
            <person name="Jiao Y."/>
            <person name="Jia J."/>
        </authorList>
    </citation>
    <scope>NUCLEOTIDE SEQUENCE [LARGE SCALE GENOMIC DNA]</scope>
    <source>
        <strain evidence="2">cv. AL8/78</strain>
    </source>
</reference>
<dbReference type="GO" id="GO:0044614">
    <property type="term" value="C:nuclear pore cytoplasmic filaments"/>
    <property type="evidence" value="ECO:0007669"/>
    <property type="project" value="TreeGrafter"/>
</dbReference>
<dbReference type="Gramene" id="AET1Gv20163000.4">
    <property type="protein sequence ID" value="AET1Gv20163000.4"/>
    <property type="gene ID" value="AET1Gv20163000"/>
</dbReference>
<name>A0A452XU11_AEGTS</name>
<reference evidence="2" key="1">
    <citation type="journal article" date="2014" name="Science">
        <title>Ancient hybridizations among the ancestral genomes of bread wheat.</title>
        <authorList>
            <consortium name="International Wheat Genome Sequencing Consortium,"/>
            <person name="Marcussen T."/>
            <person name="Sandve S.R."/>
            <person name="Heier L."/>
            <person name="Spannagl M."/>
            <person name="Pfeifer M."/>
            <person name="Jakobsen K.S."/>
            <person name="Wulff B.B."/>
            <person name="Steuernagel B."/>
            <person name="Mayer K.F."/>
            <person name="Olsen O.A."/>
        </authorList>
    </citation>
    <scope>NUCLEOTIDE SEQUENCE [LARGE SCALE GENOMIC DNA]</scope>
    <source>
        <strain evidence="2">cv. AL8/78</strain>
    </source>
</reference>
<dbReference type="GO" id="GO:0000973">
    <property type="term" value="P:post-transcriptional tethering of RNA polymerase II gene DNA at nuclear periphery"/>
    <property type="evidence" value="ECO:0007669"/>
    <property type="project" value="TreeGrafter"/>
</dbReference>